<proteinExistence type="inferred from homology"/>
<dbReference type="Gene3D" id="4.10.520.10">
    <property type="entry name" value="IHF-like DNA-binding proteins"/>
    <property type="match status" value="1"/>
</dbReference>
<dbReference type="RefSeq" id="WP_005951896.1">
    <property type="nucleotide sequence ID" value="NZ_CP028103.1"/>
</dbReference>
<dbReference type="Proteomes" id="UP000241238">
    <property type="component" value="Chromosome"/>
</dbReference>
<evidence type="ECO:0000313" key="3">
    <source>
        <dbReference type="Proteomes" id="UP000241238"/>
    </source>
</evidence>
<evidence type="ECO:0008006" key="4">
    <source>
        <dbReference type="Google" id="ProtNLM"/>
    </source>
</evidence>
<dbReference type="Pfam" id="PF00216">
    <property type="entry name" value="Bac_DNA_binding"/>
    <property type="match status" value="1"/>
</dbReference>
<dbReference type="EMBL" id="CP028103">
    <property type="protein sequence ID" value="AVQ30511.1"/>
    <property type="molecule type" value="Genomic_DNA"/>
</dbReference>
<name>A0ABM6U2J7_FUSVA</name>
<gene>
    <name evidence="2" type="ORF">C4N18_04495</name>
</gene>
<comment type="similarity">
    <text evidence="1">Belongs to the bacterial histone-like protein family.</text>
</comment>
<dbReference type="GeneID" id="77467241"/>
<accession>A0ABM6U2J7</accession>
<dbReference type="SMART" id="SM00411">
    <property type="entry name" value="BHL"/>
    <property type="match status" value="1"/>
</dbReference>
<dbReference type="InterPro" id="IPR000119">
    <property type="entry name" value="Hist_DNA-bd"/>
</dbReference>
<sequence>MNKKELARVYSKMSKEGTNIKEALKEIDIFTKTVEEALLIKGYIKFIKRGTFMVLKKKPRTVSNPSTKELMRIYPKNTVKFKTSKKLVE</sequence>
<evidence type="ECO:0000256" key="1">
    <source>
        <dbReference type="RuleBase" id="RU003939"/>
    </source>
</evidence>
<keyword evidence="3" id="KW-1185">Reference proteome</keyword>
<dbReference type="InterPro" id="IPR010992">
    <property type="entry name" value="IHF-like_DNA-bd_dom_sf"/>
</dbReference>
<dbReference type="SUPFAM" id="SSF47729">
    <property type="entry name" value="IHF-like DNA-binding proteins"/>
    <property type="match status" value="1"/>
</dbReference>
<evidence type="ECO:0000313" key="2">
    <source>
        <dbReference type="EMBL" id="AVQ30511.1"/>
    </source>
</evidence>
<reference evidence="3" key="1">
    <citation type="journal article" date="2018" name="MSphere">
        <title>Fusobacterium Genomics Using MinION and Illumina Sequencing Enables Genome Completion and Correction.</title>
        <authorList>
            <person name="Todd S.M."/>
            <person name="Settlage R.E."/>
            <person name="Lahmers K.K."/>
            <person name="Slade D.J."/>
        </authorList>
    </citation>
    <scope>NUCLEOTIDE SEQUENCE [LARGE SCALE GENOMIC DNA]</scope>
    <source>
        <strain evidence="3">ATCC 27725</strain>
    </source>
</reference>
<organism evidence="2 3">
    <name type="scientific">Fusobacterium varium ATCC 27725</name>
    <dbReference type="NCBI Taxonomy" id="469618"/>
    <lineage>
        <taxon>Bacteria</taxon>
        <taxon>Fusobacteriati</taxon>
        <taxon>Fusobacteriota</taxon>
        <taxon>Fusobacteriia</taxon>
        <taxon>Fusobacteriales</taxon>
        <taxon>Fusobacteriaceae</taxon>
        <taxon>Fusobacterium</taxon>
    </lineage>
</organism>
<protein>
    <recommendedName>
        <fullName evidence="4">DNA-binding protein HU</fullName>
    </recommendedName>
</protein>